<evidence type="ECO:0000313" key="7">
    <source>
        <dbReference type="EMBL" id="TCW35857.1"/>
    </source>
</evidence>
<evidence type="ECO:0000256" key="5">
    <source>
        <dbReference type="ARBA" id="ARBA00031841"/>
    </source>
</evidence>
<protein>
    <recommendedName>
        <fullName evidence="3">Large ribosomal RNA subunit accumulation protein YceD</fullName>
    </recommendedName>
    <alternativeName>
        <fullName evidence="5">23S rRNA accumulation protein YceD</fullName>
    </alternativeName>
</protein>
<reference evidence="7 8" key="1">
    <citation type="submission" date="2019-03" db="EMBL/GenBank/DDBJ databases">
        <title>Genomic Encyclopedia of Type Strains, Phase IV (KMG-IV): sequencing the most valuable type-strain genomes for metagenomic binning, comparative biology and taxonomic classification.</title>
        <authorList>
            <person name="Goeker M."/>
        </authorList>
    </citation>
    <scope>NUCLEOTIDE SEQUENCE [LARGE SCALE GENOMIC DNA]</scope>
    <source>
        <strain evidence="7 8">DSM 203</strain>
    </source>
</reference>
<evidence type="ECO:0000256" key="4">
    <source>
        <dbReference type="ARBA" id="ARBA00022517"/>
    </source>
</evidence>
<dbReference type="InterPro" id="IPR039255">
    <property type="entry name" value="YceD_bac"/>
</dbReference>
<feature type="compositionally biased region" description="Low complexity" evidence="6">
    <location>
        <begin position="156"/>
        <end position="166"/>
    </location>
</feature>
<dbReference type="PANTHER" id="PTHR38099:SF1">
    <property type="entry name" value="LARGE RIBOSOMAL RNA SUBUNIT ACCUMULATION PROTEIN YCED"/>
    <property type="match status" value="1"/>
</dbReference>
<dbReference type="PANTHER" id="PTHR38099">
    <property type="entry name" value="LARGE RIBOSOMAL RNA SUBUNIT ACCUMULATION PROTEIN YCED"/>
    <property type="match status" value="1"/>
</dbReference>
<dbReference type="AlphaFoldDB" id="A0A4R4AA79"/>
<dbReference type="Pfam" id="PF02620">
    <property type="entry name" value="YceD"/>
    <property type="match status" value="1"/>
</dbReference>
<evidence type="ECO:0000313" key="8">
    <source>
        <dbReference type="Proteomes" id="UP000295247"/>
    </source>
</evidence>
<dbReference type="EMBL" id="SMDC01000005">
    <property type="protein sequence ID" value="TCW35857.1"/>
    <property type="molecule type" value="Genomic_DNA"/>
</dbReference>
<name>A0A4R4AA79_MARGR</name>
<dbReference type="GO" id="GO:0005829">
    <property type="term" value="C:cytosol"/>
    <property type="evidence" value="ECO:0007669"/>
    <property type="project" value="TreeGrafter"/>
</dbReference>
<dbReference type="Proteomes" id="UP000295247">
    <property type="component" value="Unassembled WGS sequence"/>
</dbReference>
<accession>A0A4R4AA79</accession>
<evidence type="ECO:0000256" key="1">
    <source>
        <dbReference type="ARBA" id="ARBA00002868"/>
    </source>
</evidence>
<gene>
    <name evidence="7" type="ORF">EDC29_10531</name>
</gene>
<dbReference type="InterPro" id="IPR003772">
    <property type="entry name" value="YceD"/>
</dbReference>
<comment type="caution">
    <text evidence="7">The sequence shown here is derived from an EMBL/GenBank/DDBJ whole genome shotgun (WGS) entry which is preliminary data.</text>
</comment>
<feature type="region of interest" description="Disordered" evidence="6">
    <location>
        <begin position="144"/>
        <end position="174"/>
    </location>
</feature>
<evidence type="ECO:0000256" key="2">
    <source>
        <dbReference type="ARBA" id="ARBA00010740"/>
    </source>
</evidence>
<comment type="function">
    <text evidence="1">Plays a role in synthesis, processing and/or stability of 23S rRNA.</text>
</comment>
<keyword evidence="4" id="KW-0690">Ribosome biogenesis</keyword>
<organism evidence="7 8">
    <name type="scientific">Marichromatium gracile</name>
    <name type="common">Chromatium gracile</name>
    <dbReference type="NCBI Taxonomy" id="1048"/>
    <lineage>
        <taxon>Bacteria</taxon>
        <taxon>Pseudomonadati</taxon>
        <taxon>Pseudomonadota</taxon>
        <taxon>Gammaproteobacteria</taxon>
        <taxon>Chromatiales</taxon>
        <taxon>Chromatiaceae</taxon>
        <taxon>Marichromatium</taxon>
    </lineage>
</organism>
<comment type="similarity">
    <text evidence="2">Belongs to the DUF177 domain family.</text>
</comment>
<evidence type="ECO:0000256" key="3">
    <source>
        <dbReference type="ARBA" id="ARBA00015716"/>
    </source>
</evidence>
<sequence>MSASLPERLDPWRAAQAARVFTGTIELARLPRLAEAVLGLAPLAQGKAEVCYRLAFERDPRGRVRVFGDVDAVLRLPCQRCLGEVAVAVSAPLRLALVRSEQQAEQLDETLDPVLVEDDEPVQPLDWIEDELLLAIPAVPRHAPGECEAPVSTDASPPESEPLLETTPERDNPFAILASLKSRGRDDEG</sequence>
<dbReference type="GO" id="GO:0042254">
    <property type="term" value="P:ribosome biogenesis"/>
    <property type="evidence" value="ECO:0007669"/>
    <property type="project" value="UniProtKB-KW"/>
</dbReference>
<evidence type="ECO:0000256" key="6">
    <source>
        <dbReference type="SAM" id="MobiDB-lite"/>
    </source>
</evidence>
<proteinExistence type="inferred from homology"/>
<dbReference type="RefSeq" id="WP_123140757.1">
    <property type="nucleotide sequence ID" value="NZ_NRRH01000005.1"/>
</dbReference>